<keyword evidence="3" id="KW-1185">Reference proteome</keyword>
<proteinExistence type="predicted"/>
<feature type="transmembrane region" description="Helical" evidence="1">
    <location>
        <begin position="62"/>
        <end position="81"/>
    </location>
</feature>
<sequence>MKICPKCRYLDHEENGPNYECPKCGVIYSRAFEAINEEKIRQNEKHFSRTWAKAGSSTQKKIGTFWVWAAVFITLIAFQAIRNIKSTGVNHPVAPVPAAKTPAPPARENFQTKYEMRTQEKGTCSFKLISNDAPNTIFILNNRTTGQKAVLLYVKRGDEIEVHVPPGEYGYQMIQGEVWLGEKEHFGLGTVYYDGDRAFLFEQNERGTSRHIVRLNTLDGNMKPVRTARIDLN</sequence>
<gene>
    <name evidence="2" type="ORF">SAMN04488082_1343</name>
</gene>
<dbReference type="AlphaFoldDB" id="A0A1I4ADY9"/>
<dbReference type="EMBL" id="FORX01000034">
    <property type="protein sequence ID" value="SFK53949.1"/>
    <property type="molecule type" value="Genomic_DNA"/>
</dbReference>
<dbReference type="RefSeq" id="WP_092379614.1">
    <property type="nucleotide sequence ID" value="NZ_FORX01000034.1"/>
</dbReference>
<protein>
    <submittedName>
        <fullName evidence="2">Uncharacterized protein</fullName>
    </submittedName>
</protein>
<accession>A0A1I4ADY9</accession>
<dbReference type="OrthoDB" id="8265097at2"/>
<keyword evidence="1" id="KW-0812">Transmembrane</keyword>
<keyword evidence="1" id="KW-1133">Transmembrane helix</keyword>
<name>A0A1I4ADY9_9BACT</name>
<evidence type="ECO:0000256" key="1">
    <source>
        <dbReference type="SAM" id="Phobius"/>
    </source>
</evidence>
<reference evidence="3" key="1">
    <citation type="submission" date="2016-10" db="EMBL/GenBank/DDBJ databases">
        <authorList>
            <person name="Varghese N."/>
            <person name="Submissions S."/>
        </authorList>
    </citation>
    <scope>NUCLEOTIDE SEQUENCE [LARGE SCALE GENOMIC DNA]</scope>
    <source>
        <strain evidence="3">DSM 5918</strain>
    </source>
</reference>
<keyword evidence="1" id="KW-0472">Membrane</keyword>
<evidence type="ECO:0000313" key="3">
    <source>
        <dbReference type="Proteomes" id="UP000198635"/>
    </source>
</evidence>
<organism evidence="2 3">
    <name type="scientific">Desulfomicrobium apsheronum</name>
    <dbReference type="NCBI Taxonomy" id="52560"/>
    <lineage>
        <taxon>Bacteria</taxon>
        <taxon>Pseudomonadati</taxon>
        <taxon>Thermodesulfobacteriota</taxon>
        <taxon>Desulfovibrionia</taxon>
        <taxon>Desulfovibrionales</taxon>
        <taxon>Desulfomicrobiaceae</taxon>
        <taxon>Desulfomicrobium</taxon>
    </lineage>
</organism>
<dbReference type="Proteomes" id="UP000198635">
    <property type="component" value="Unassembled WGS sequence"/>
</dbReference>
<evidence type="ECO:0000313" key="2">
    <source>
        <dbReference type="EMBL" id="SFK53949.1"/>
    </source>
</evidence>